<dbReference type="EMBL" id="JAEPRB010000396">
    <property type="protein sequence ID" value="KAG2216499.1"/>
    <property type="molecule type" value="Genomic_DNA"/>
</dbReference>
<feature type="region of interest" description="Disordered" evidence="1">
    <location>
        <begin position="59"/>
        <end position="81"/>
    </location>
</feature>
<feature type="region of interest" description="Disordered" evidence="1">
    <location>
        <begin position="1"/>
        <end position="20"/>
    </location>
</feature>
<name>A0A8H7RSZ5_9FUNG</name>
<dbReference type="OrthoDB" id="4159489at2759"/>
<organism evidence="2 3">
    <name type="scientific">Circinella minor</name>
    <dbReference type="NCBI Taxonomy" id="1195481"/>
    <lineage>
        <taxon>Eukaryota</taxon>
        <taxon>Fungi</taxon>
        <taxon>Fungi incertae sedis</taxon>
        <taxon>Mucoromycota</taxon>
        <taxon>Mucoromycotina</taxon>
        <taxon>Mucoromycetes</taxon>
        <taxon>Mucorales</taxon>
        <taxon>Lichtheimiaceae</taxon>
        <taxon>Circinella</taxon>
    </lineage>
</organism>
<dbReference type="Proteomes" id="UP000646827">
    <property type="component" value="Unassembled WGS sequence"/>
</dbReference>
<dbReference type="AlphaFoldDB" id="A0A8H7RSZ5"/>
<proteinExistence type="predicted"/>
<accession>A0A8H7RSZ5</accession>
<sequence>MSSQDKSTEGGVSIGTTNDFATYQSKVTNVNTELDTKFEDMTNRIDKLEQTINTILQQQQQQQQIESTKENEDTTTTSTTE</sequence>
<protein>
    <submittedName>
        <fullName evidence="2">Uncharacterized protein</fullName>
    </submittedName>
</protein>
<dbReference type="Gene3D" id="1.20.5.430">
    <property type="match status" value="1"/>
</dbReference>
<evidence type="ECO:0000313" key="3">
    <source>
        <dbReference type="Proteomes" id="UP000646827"/>
    </source>
</evidence>
<comment type="caution">
    <text evidence="2">The sequence shown here is derived from an EMBL/GenBank/DDBJ whole genome shotgun (WGS) entry which is preliminary data.</text>
</comment>
<keyword evidence="3" id="KW-1185">Reference proteome</keyword>
<evidence type="ECO:0000256" key="1">
    <source>
        <dbReference type="SAM" id="MobiDB-lite"/>
    </source>
</evidence>
<gene>
    <name evidence="2" type="ORF">INT45_006844</name>
</gene>
<reference evidence="2 3" key="1">
    <citation type="submission" date="2020-12" db="EMBL/GenBank/DDBJ databases">
        <title>Metabolic potential, ecology and presence of endohyphal bacteria is reflected in genomic diversity of Mucoromycotina.</title>
        <authorList>
            <person name="Muszewska A."/>
            <person name="Okrasinska A."/>
            <person name="Steczkiewicz K."/>
            <person name="Drgas O."/>
            <person name="Orlowska M."/>
            <person name="Perlinska-Lenart U."/>
            <person name="Aleksandrzak-Piekarczyk T."/>
            <person name="Szatraj K."/>
            <person name="Zielenkiewicz U."/>
            <person name="Pilsyk S."/>
            <person name="Malc E."/>
            <person name="Mieczkowski P."/>
            <person name="Kruszewska J.S."/>
            <person name="Biernat P."/>
            <person name="Pawlowska J."/>
        </authorList>
    </citation>
    <scope>NUCLEOTIDE SEQUENCE [LARGE SCALE GENOMIC DNA]</scope>
    <source>
        <strain evidence="2 3">CBS 142.35</strain>
    </source>
</reference>
<evidence type="ECO:0000313" key="2">
    <source>
        <dbReference type="EMBL" id="KAG2216499.1"/>
    </source>
</evidence>